<reference evidence="3 4" key="1">
    <citation type="submission" date="2024-08" db="EMBL/GenBank/DDBJ databases">
        <title>Whole-genome sequencing of halo(alkali)philic microorganisms from hypersaline lakes.</title>
        <authorList>
            <person name="Sorokin D.Y."/>
            <person name="Merkel A.Y."/>
            <person name="Messina E."/>
            <person name="Yakimov M."/>
        </authorList>
    </citation>
    <scope>NUCLEOTIDE SEQUENCE [LARGE SCALE GENOMIC DNA]</scope>
    <source>
        <strain evidence="3 4">Cl-TMA</strain>
    </source>
</reference>
<evidence type="ECO:0000313" key="4">
    <source>
        <dbReference type="Proteomes" id="UP001575181"/>
    </source>
</evidence>
<dbReference type="RefSeq" id="WP_373654361.1">
    <property type="nucleotide sequence ID" value="NZ_JBGUAW010000001.1"/>
</dbReference>
<gene>
    <name evidence="3" type="ORF">ACERLL_01890</name>
</gene>
<protein>
    <submittedName>
        <fullName evidence="3">Uncharacterized protein</fullName>
    </submittedName>
</protein>
<feature type="signal peptide" evidence="2">
    <location>
        <begin position="1"/>
        <end position="28"/>
    </location>
</feature>
<keyword evidence="4" id="KW-1185">Reference proteome</keyword>
<evidence type="ECO:0000256" key="2">
    <source>
        <dbReference type="SAM" id="SignalP"/>
    </source>
</evidence>
<name>A0ABV4TSV3_9GAMM</name>
<comment type="caution">
    <text evidence="3">The sequence shown here is derived from an EMBL/GenBank/DDBJ whole genome shotgun (WGS) entry which is preliminary data.</text>
</comment>
<proteinExistence type="predicted"/>
<feature type="region of interest" description="Disordered" evidence="1">
    <location>
        <begin position="50"/>
        <end position="73"/>
    </location>
</feature>
<organism evidence="3 4">
    <name type="scientific">Thiohalorhabdus methylotrophus</name>
    <dbReference type="NCBI Taxonomy" id="3242694"/>
    <lineage>
        <taxon>Bacteria</taxon>
        <taxon>Pseudomonadati</taxon>
        <taxon>Pseudomonadota</taxon>
        <taxon>Gammaproteobacteria</taxon>
        <taxon>Thiohalorhabdales</taxon>
        <taxon>Thiohalorhabdaceae</taxon>
        <taxon>Thiohalorhabdus</taxon>
    </lineage>
</organism>
<sequence length="73" mass="7944">MLLKRNDRKNRFSVLLAAAALLALGGCATDGGYNYDEEDNFGSEGDVIQEDELFGDEPMIEEEEDPGDSTGLD</sequence>
<feature type="compositionally biased region" description="Acidic residues" evidence="1">
    <location>
        <begin position="50"/>
        <end position="67"/>
    </location>
</feature>
<keyword evidence="2" id="KW-0732">Signal</keyword>
<evidence type="ECO:0000313" key="3">
    <source>
        <dbReference type="EMBL" id="MFA9459578.1"/>
    </source>
</evidence>
<dbReference type="EMBL" id="JBGUAW010000001">
    <property type="protein sequence ID" value="MFA9459578.1"/>
    <property type="molecule type" value="Genomic_DNA"/>
</dbReference>
<accession>A0ABV4TSV3</accession>
<evidence type="ECO:0000256" key="1">
    <source>
        <dbReference type="SAM" id="MobiDB-lite"/>
    </source>
</evidence>
<feature type="chain" id="PRO_5045139925" evidence="2">
    <location>
        <begin position="29"/>
        <end position="73"/>
    </location>
</feature>
<dbReference type="PROSITE" id="PS51257">
    <property type="entry name" value="PROKAR_LIPOPROTEIN"/>
    <property type="match status" value="1"/>
</dbReference>
<dbReference type="Proteomes" id="UP001575181">
    <property type="component" value="Unassembled WGS sequence"/>
</dbReference>